<dbReference type="KEGG" id="xau:Xaut_5049"/>
<protein>
    <submittedName>
        <fullName evidence="3">Short-chain dehydrogenase/reductase SDR</fullName>
    </submittedName>
</protein>
<proteinExistence type="inferred from homology"/>
<dbReference type="InterPro" id="IPR036291">
    <property type="entry name" value="NAD(P)-bd_dom_sf"/>
</dbReference>
<keyword evidence="3" id="KW-0614">Plasmid</keyword>
<dbReference type="eggNOG" id="COG1028">
    <property type="taxonomic scope" value="Bacteria"/>
</dbReference>
<dbReference type="PANTHER" id="PTHR43477">
    <property type="entry name" value="DIHYDROANTICAPSIN 7-DEHYDROGENASE"/>
    <property type="match status" value="1"/>
</dbReference>
<sequence length="250" mass="26247">MSRVAIVTGASSGNGLAIATRFLARGDHVAALDLSADTLAETAKTHWHAYADKVLCVRADVADEGDVNAAIAATMERFGRIDVLVNNAGITGNSEASVLHTTPVEQFDKVMAVNVRGIFLGCRAVLPHMLRQGAGVIINIASVASLVAFPGRSAYTTSKGAVLQLTKSVAVDYASSGIRCNAVCPGMIETPMTQWRLDQPELRDQVLARIPQKEIGTAAQVADMVMFLAGEDASYVNGAALVMDGAYTAI</sequence>
<dbReference type="CDD" id="cd05233">
    <property type="entry name" value="SDR_c"/>
    <property type="match status" value="1"/>
</dbReference>
<dbReference type="PROSITE" id="PS00061">
    <property type="entry name" value="ADH_SHORT"/>
    <property type="match status" value="1"/>
</dbReference>
<geneLocation type="plasmid" evidence="3 4">
    <name>pXAUT01</name>
</geneLocation>
<comment type="similarity">
    <text evidence="1">Belongs to the short-chain dehydrogenases/reductases (SDR) family.</text>
</comment>
<dbReference type="Pfam" id="PF13561">
    <property type="entry name" value="adh_short_C2"/>
    <property type="match status" value="1"/>
</dbReference>
<dbReference type="InterPro" id="IPR051122">
    <property type="entry name" value="SDR_DHRS6-like"/>
</dbReference>
<dbReference type="FunFam" id="3.40.50.720:FF:000084">
    <property type="entry name" value="Short-chain dehydrogenase reductase"/>
    <property type="match status" value="1"/>
</dbReference>
<keyword evidence="2" id="KW-0560">Oxidoreductase</keyword>
<reference evidence="3 4" key="1">
    <citation type="submission" date="2007-07" db="EMBL/GenBank/DDBJ databases">
        <title>Complete sequence of plasmid pXAUT01 of Xanthobacter autotrophicus Py2.</title>
        <authorList>
            <consortium name="US DOE Joint Genome Institute"/>
            <person name="Copeland A."/>
            <person name="Lucas S."/>
            <person name="Lapidus A."/>
            <person name="Barry K."/>
            <person name="Glavina del Rio T."/>
            <person name="Hammon N."/>
            <person name="Israni S."/>
            <person name="Dalin E."/>
            <person name="Tice H."/>
            <person name="Pitluck S."/>
            <person name="Sims D."/>
            <person name="Brettin T."/>
            <person name="Bruce D."/>
            <person name="Detter J.C."/>
            <person name="Han C."/>
            <person name="Tapia R."/>
            <person name="Brainard J."/>
            <person name="Schmutz J."/>
            <person name="Larimer F."/>
            <person name="Land M."/>
            <person name="Hauser L."/>
            <person name="Kyrpides N."/>
            <person name="Kim E."/>
            <person name="Ensigns S.A."/>
            <person name="Richardson P."/>
        </authorList>
    </citation>
    <scope>NUCLEOTIDE SEQUENCE [LARGE SCALE GENOMIC DNA]</scope>
    <source>
        <strain evidence="4">ATCC BAA-1158 / Py2</strain>
        <plasmid evidence="4">Plasmid pXAUT01</plasmid>
    </source>
</reference>
<dbReference type="Proteomes" id="UP000002417">
    <property type="component" value="Plasmid pXAUT01"/>
</dbReference>
<evidence type="ECO:0000313" key="3">
    <source>
        <dbReference type="EMBL" id="ABS70247.1"/>
    </source>
</evidence>
<dbReference type="PRINTS" id="PR00081">
    <property type="entry name" value="GDHRDH"/>
</dbReference>
<accession>A7IQF1</accession>
<dbReference type="GO" id="GO:0016491">
    <property type="term" value="F:oxidoreductase activity"/>
    <property type="evidence" value="ECO:0007669"/>
    <property type="project" value="UniProtKB-KW"/>
</dbReference>
<evidence type="ECO:0000256" key="2">
    <source>
        <dbReference type="ARBA" id="ARBA00023002"/>
    </source>
</evidence>
<dbReference type="PRINTS" id="PR00080">
    <property type="entry name" value="SDRFAMILY"/>
</dbReference>
<dbReference type="PhylomeDB" id="A7IQF1"/>
<organism evidence="3 4">
    <name type="scientific">Xanthobacter autotrophicus (strain ATCC BAA-1158 / Py2)</name>
    <dbReference type="NCBI Taxonomy" id="78245"/>
    <lineage>
        <taxon>Bacteria</taxon>
        <taxon>Pseudomonadati</taxon>
        <taxon>Pseudomonadota</taxon>
        <taxon>Alphaproteobacteria</taxon>
        <taxon>Hyphomicrobiales</taxon>
        <taxon>Xanthobacteraceae</taxon>
        <taxon>Xanthobacter</taxon>
    </lineage>
</organism>
<gene>
    <name evidence="3" type="ordered locus">Xaut_5049</name>
</gene>
<dbReference type="OrthoDB" id="5457012at2"/>
<dbReference type="AlphaFoldDB" id="A7IQF1"/>
<keyword evidence="4" id="KW-1185">Reference proteome</keyword>
<evidence type="ECO:0000313" key="4">
    <source>
        <dbReference type="Proteomes" id="UP000002417"/>
    </source>
</evidence>
<dbReference type="EMBL" id="CP000782">
    <property type="protein sequence ID" value="ABS70247.1"/>
    <property type="molecule type" value="Genomic_DNA"/>
</dbReference>
<dbReference type="Gene3D" id="3.40.50.720">
    <property type="entry name" value="NAD(P)-binding Rossmann-like Domain"/>
    <property type="match status" value="1"/>
</dbReference>
<evidence type="ECO:0000256" key="1">
    <source>
        <dbReference type="ARBA" id="ARBA00006484"/>
    </source>
</evidence>
<dbReference type="HOGENOM" id="CLU_010194_1_0_5"/>
<dbReference type="PANTHER" id="PTHR43477:SF1">
    <property type="entry name" value="DIHYDROANTICAPSIN 7-DEHYDROGENASE"/>
    <property type="match status" value="1"/>
</dbReference>
<dbReference type="InterPro" id="IPR020904">
    <property type="entry name" value="Sc_DH/Rdtase_CS"/>
</dbReference>
<name>A7IQF1_XANP2</name>
<dbReference type="NCBIfam" id="NF005559">
    <property type="entry name" value="PRK07231.1"/>
    <property type="match status" value="1"/>
</dbReference>
<dbReference type="SUPFAM" id="SSF51735">
    <property type="entry name" value="NAD(P)-binding Rossmann-fold domains"/>
    <property type="match status" value="1"/>
</dbReference>
<dbReference type="InterPro" id="IPR002347">
    <property type="entry name" value="SDR_fam"/>
</dbReference>